<dbReference type="GO" id="GO:1901982">
    <property type="term" value="F:maltose binding"/>
    <property type="evidence" value="ECO:0007669"/>
    <property type="project" value="TreeGrafter"/>
</dbReference>
<dbReference type="AlphaFoldDB" id="A0AAW9HL88"/>
<evidence type="ECO:0000313" key="7">
    <source>
        <dbReference type="EMBL" id="MDY5147090.1"/>
    </source>
</evidence>
<dbReference type="PANTHER" id="PTHR30061">
    <property type="entry name" value="MALTOSE-BINDING PERIPLASMIC PROTEIN"/>
    <property type="match status" value="1"/>
</dbReference>
<sequence>MRRSISAMAAVSALAFVLGACGGNGGSADKSEAPAGATSAAPAAGGGATITVWTDSNRQPALESAAKKFESETGNHVELVVKEFGDVRAEFLTQVSNGQGPDITVGANDWLGEFVANGVVAPIELGDKAKDFNDVATTAFSTGGNLYGLPYALENLALIRNTALADSTPATFDEMIAKGKEAGVKYPFLVQTTDKGDPYTYYPFQQSFGAPVFETNADGSTSKNLGMGGANGEAFATWLSEQGKAGVFETAMTYDIAVDAFKKGESPYILGGPWMIEDFRSAGLKVAVEPIPAPGPKAATPLVGVQGFYVSAQSKNQIVANQFLVDYMATPEVQLDIYKAGNRLPALTAAAQEAQKDEVTAGFAKAAEGAQPMPTIPEMGAVWVPWGVTEAQIIDGAEPVAAWQSLIQNLQAELAK</sequence>
<evidence type="ECO:0000313" key="8">
    <source>
        <dbReference type="Proteomes" id="UP001284901"/>
    </source>
</evidence>
<evidence type="ECO:0000313" key="9">
    <source>
        <dbReference type="Proteomes" id="UP001288320"/>
    </source>
</evidence>
<feature type="chain" id="PRO_5043679003" evidence="5">
    <location>
        <begin position="23"/>
        <end position="416"/>
    </location>
</feature>
<dbReference type="GO" id="GO:0042956">
    <property type="term" value="P:maltodextrin transmembrane transport"/>
    <property type="evidence" value="ECO:0007669"/>
    <property type="project" value="TreeGrafter"/>
</dbReference>
<dbReference type="PROSITE" id="PS51257">
    <property type="entry name" value="PROKAR_LIPOPROTEIN"/>
    <property type="match status" value="1"/>
</dbReference>
<keyword evidence="4 5" id="KW-0732">Signal</keyword>
<evidence type="ECO:0000256" key="3">
    <source>
        <dbReference type="ARBA" id="ARBA00022597"/>
    </source>
</evidence>
<evidence type="ECO:0000256" key="5">
    <source>
        <dbReference type="SAM" id="SignalP"/>
    </source>
</evidence>
<evidence type="ECO:0000256" key="2">
    <source>
        <dbReference type="ARBA" id="ARBA00022448"/>
    </source>
</evidence>
<evidence type="ECO:0000256" key="1">
    <source>
        <dbReference type="ARBA" id="ARBA00008520"/>
    </source>
</evidence>
<reference evidence="6 8" key="1">
    <citation type="submission" date="2023-10" db="EMBL/GenBank/DDBJ databases">
        <title>Whole Genome based description of the genera Actinobaculum and Actinotignum reveals a complex phylogenetic relationship within the species included in the genus Actinotignum.</title>
        <authorList>
            <person name="Jensen C.S."/>
            <person name="Dargis R."/>
            <person name="Kemp M."/>
            <person name="Christensen J.J."/>
        </authorList>
    </citation>
    <scope>NUCLEOTIDE SEQUENCE</scope>
    <source>
        <strain evidence="7 8">SLA_B089</strain>
        <strain evidence="6">SLA_B245</strain>
    </source>
</reference>
<accession>A0AAW9HL88</accession>
<comment type="similarity">
    <text evidence="1">Belongs to the bacterial solute-binding protein 1 family.</text>
</comment>
<dbReference type="EMBL" id="JAWNFV010000003">
    <property type="protein sequence ID" value="MDY5140176.1"/>
    <property type="molecule type" value="Genomic_DNA"/>
</dbReference>
<comment type="caution">
    <text evidence="6">The sequence shown here is derived from an EMBL/GenBank/DDBJ whole genome shotgun (WGS) entry which is preliminary data.</text>
</comment>
<dbReference type="GeneID" id="92813654"/>
<dbReference type="PANTHER" id="PTHR30061:SF50">
    <property type="entry name" value="MALTOSE_MALTODEXTRIN-BINDING PERIPLASMIC PROTEIN"/>
    <property type="match status" value="1"/>
</dbReference>
<feature type="signal peptide" evidence="5">
    <location>
        <begin position="1"/>
        <end position="22"/>
    </location>
</feature>
<evidence type="ECO:0000256" key="4">
    <source>
        <dbReference type="ARBA" id="ARBA00022729"/>
    </source>
</evidence>
<dbReference type="Gene3D" id="3.40.190.10">
    <property type="entry name" value="Periplasmic binding protein-like II"/>
    <property type="match status" value="2"/>
</dbReference>
<organism evidence="6 9">
    <name type="scientific">Actinotignum timonense</name>
    <dbReference type="NCBI Taxonomy" id="1870995"/>
    <lineage>
        <taxon>Bacteria</taxon>
        <taxon>Bacillati</taxon>
        <taxon>Actinomycetota</taxon>
        <taxon>Actinomycetes</taxon>
        <taxon>Actinomycetales</taxon>
        <taxon>Actinomycetaceae</taxon>
        <taxon>Actinotignum</taxon>
    </lineage>
</organism>
<dbReference type="SUPFAM" id="SSF53850">
    <property type="entry name" value="Periplasmic binding protein-like II"/>
    <property type="match status" value="1"/>
</dbReference>
<dbReference type="PRINTS" id="PR00181">
    <property type="entry name" value="MALTOSEBP"/>
</dbReference>
<keyword evidence="8" id="KW-1185">Reference proteome</keyword>
<dbReference type="EMBL" id="JAWNFY010000029">
    <property type="protein sequence ID" value="MDY5147090.1"/>
    <property type="molecule type" value="Genomic_DNA"/>
</dbReference>
<dbReference type="Proteomes" id="UP001284901">
    <property type="component" value="Unassembled WGS sequence"/>
</dbReference>
<dbReference type="Pfam" id="PF13416">
    <property type="entry name" value="SBP_bac_8"/>
    <property type="match status" value="1"/>
</dbReference>
<dbReference type="RefSeq" id="WP_087069860.1">
    <property type="nucleotide sequence ID" value="NZ_CAUPFC010000004.1"/>
</dbReference>
<keyword evidence="3" id="KW-0762">Sugar transport</keyword>
<dbReference type="InterPro" id="IPR006060">
    <property type="entry name" value="Maltose/Cyclodextrin-bd"/>
</dbReference>
<dbReference type="GO" id="GO:0055052">
    <property type="term" value="C:ATP-binding cassette (ABC) transporter complex, substrate-binding subunit-containing"/>
    <property type="evidence" value="ECO:0007669"/>
    <property type="project" value="TreeGrafter"/>
</dbReference>
<dbReference type="InterPro" id="IPR006059">
    <property type="entry name" value="SBP"/>
</dbReference>
<protein>
    <submittedName>
        <fullName evidence="6">Extracellular solute-binding protein</fullName>
    </submittedName>
</protein>
<dbReference type="Proteomes" id="UP001288320">
    <property type="component" value="Unassembled WGS sequence"/>
</dbReference>
<dbReference type="GO" id="GO:0015144">
    <property type="term" value="F:carbohydrate transmembrane transporter activity"/>
    <property type="evidence" value="ECO:0007669"/>
    <property type="project" value="InterPro"/>
</dbReference>
<gene>
    <name evidence="6" type="ORF">R6G74_02430</name>
    <name evidence="7" type="ORF">R6P33_08680</name>
</gene>
<name>A0AAW9HL88_9ACTO</name>
<evidence type="ECO:0000313" key="6">
    <source>
        <dbReference type="EMBL" id="MDY5140176.1"/>
    </source>
</evidence>
<keyword evidence="2" id="KW-0813">Transport</keyword>
<proteinExistence type="inferred from homology"/>
<dbReference type="GO" id="GO:0015768">
    <property type="term" value="P:maltose transport"/>
    <property type="evidence" value="ECO:0007669"/>
    <property type="project" value="TreeGrafter"/>
</dbReference>